<keyword evidence="3" id="KW-1185">Reference proteome</keyword>
<dbReference type="PANTHER" id="PTHR48050:SF13">
    <property type="entry name" value="STEROL 3-BETA-GLUCOSYLTRANSFERASE UGT80A2"/>
    <property type="match status" value="1"/>
</dbReference>
<evidence type="ECO:0000313" key="2">
    <source>
        <dbReference type="EMBL" id="MFD0927874.1"/>
    </source>
</evidence>
<protein>
    <submittedName>
        <fullName evidence="2">Glycosyltransferase</fullName>
    </submittedName>
</protein>
<comment type="caution">
    <text evidence="2">The sequence shown here is derived from an EMBL/GenBank/DDBJ whole genome shotgun (WGS) entry which is preliminary data.</text>
</comment>
<proteinExistence type="predicted"/>
<feature type="domain" description="Erythromycin biosynthesis protein CIII-like C-terminal" evidence="1">
    <location>
        <begin position="291"/>
        <end position="375"/>
    </location>
</feature>
<name>A0ABW3GC40_9NOCA</name>
<accession>A0ABW3GC40</accession>
<dbReference type="PANTHER" id="PTHR48050">
    <property type="entry name" value="STEROL 3-BETA-GLUCOSYLTRANSFERASE"/>
    <property type="match status" value="1"/>
</dbReference>
<dbReference type="Proteomes" id="UP001597068">
    <property type="component" value="Unassembled WGS sequence"/>
</dbReference>
<evidence type="ECO:0000259" key="1">
    <source>
        <dbReference type="Pfam" id="PF06722"/>
    </source>
</evidence>
<dbReference type="SUPFAM" id="SSF53756">
    <property type="entry name" value="UDP-Glycosyltransferase/glycogen phosphorylase"/>
    <property type="match status" value="1"/>
</dbReference>
<reference evidence="3" key="1">
    <citation type="journal article" date="2019" name="Int. J. Syst. Evol. Microbiol.">
        <title>The Global Catalogue of Microorganisms (GCM) 10K type strain sequencing project: providing services to taxonomists for standard genome sequencing and annotation.</title>
        <authorList>
            <consortium name="The Broad Institute Genomics Platform"/>
            <consortium name="The Broad Institute Genome Sequencing Center for Infectious Disease"/>
            <person name="Wu L."/>
            <person name="Ma J."/>
        </authorList>
    </citation>
    <scope>NUCLEOTIDE SEQUENCE [LARGE SCALE GENOMIC DNA]</scope>
    <source>
        <strain evidence="3">CCUG 50873</strain>
    </source>
</reference>
<dbReference type="EMBL" id="JBHTIL010000006">
    <property type="protein sequence ID" value="MFD0927874.1"/>
    <property type="molecule type" value="Genomic_DNA"/>
</dbReference>
<organism evidence="2 3">
    <name type="scientific">Williamsia deligens</name>
    <dbReference type="NCBI Taxonomy" id="321325"/>
    <lineage>
        <taxon>Bacteria</taxon>
        <taxon>Bacillati</taxon>
        <taxon>Actinomycetota</taxon>
        <taxon>Actinomycetes</taxon>
        <taxon>Mycobacteriales</taxon>
        <taxon>Nocardiaceae</taxon>
        <taxon>Williamsia</taxon>
    </lineage>
</organism>
<dbReference type="Pfam" id="PF06722">
    <property type="entry name" value="EryCIII-like_C"/>
    <property type="match status" value="1"/>
</dbReference>
<evidence type="ECO:0000313" key="3">
    <source>
        <dbReference type="Proteomes" id="UP001597068"/>
    </source>
</evidence>
<sequence length="392" mass="40031">MRIAVVAGPDAGHAIPAIALARRFAAAGDEAVVFTGDPWADRWSPRTADDRRVSLRPLPGLHHTGGEDTDAGARLSVRAAQMTTDLLEPLRAADVDLVVGDVITVCGGWAAETLGISWVELSPHPLYEPSRGLPPIGSGLAPGRGVRGRLRDATMRAFTARSRAVGERQRGAARVAIGLPASAPGPSARLVATLPALEVDRPDWPADAHVVGPLLWEPTDAVFEPPPGDDPLVVVAPSTAATGVTGLVETTLAALDPAVTGRVVRVVISALDVDDRALPPWAVAGTARQDLLLEGAAAVVCGGGHGMLAKSLVAGVPVVAVPGGGDQWELANRVARAGVGSCVRPLTVDAIRAACARALDDDAVRAAAGRAAAGVHDVADPVAVCRAAAARH</sequence>
<dbReference type="RefSeq" id="WP_253648331.1">
    <property type="nucleotide sequence ID" value="NZ_BAAAMO010000001.1"/>
</dbReference>
<dbReference type="Gene3D" id="3.40.50.2000">
    <property type="entry name" value="Glycogen Phosphorylase B"/>
    <property type="match status" value="2"/>
</dbReference>
<gene>
    <name evidence="2" type="ORF">ACFQ04_19215</name>
</gene>
<dbReference type="InterPro" id="IPR010610">
    <property type="entry name" value="EryCIII-like_C"/>
</dbReference>
<dbReference type="InterPro" id="IPR050426">
    <property type="entry name" value="Glycosyltransferase_28"/>
</dbReference>